<accession>A0A172TDT3</accession>
<keyword evidence="3" id="KW-1185">Reference proteome</keyword>
<gene>
    <name evidence="2" type="ORF">SY83_01360</name>
</gene>
<dbReference type="InterPro" id="IPR052917">
    <property type="entry name" value="Stress-Dev_Protein"/>
</dbReference>
<sequence>MGQSNLERKIIKAMDNNPIGSLATVEGKLPRNRYMMLFHDGLTVYMATDKKTHKVEELEENPNVHLLFGMEKEIVSLEGTCTISDDKDLRHKLWNKEFENWYSGPDDPDYVVLVVEPSRIEYSLNSEENTEMEVWEAEKSKQLQ</sequence>
<evidence type="ECO:0000259" key="1">
    <source>
        <dbReference type="Pfam" id="PF01243"/>
    </source>
</evidence>
<evidence type="ECO:0000313" key="2">
    <source>
        <dbReference type="EMBL" id="ANE45198.1"/>
    </source>
</evidence>
<dbReference type="PANTHER" id="PTHR34818">
    <property type="entry name" value="PROTEIN BLI-3"/>
    <property type="match status" value="1"/>
</dbReference>
<dbReference type="OrthoDB" id="5431160at2"/>
<dbReference type="Gene3D" id="2.30.110.10">
    <property type="entry name" value="Electron Transport, Fmn-binding Protein, Chain A"/>
    <property type="match status" value="1"/>
</dbReference>
<dbReference type="KEGG" id="pswu:SY83_01360"/>
<proteinExistence type="predicted"/>
<dbReference type="Proteomes" id="UP000076927">
    <property type="component" value="Chromosome"/>
</dbReference>
<dbReference type="PANTHER" id="PTHR34818:SF1">
    <property type="entry name" value="PROTEIN BLI-3"/>
    <property type="match status" value="1"/>
</dbReference>
<dbReference type="Pfam" id="PF01243">
    <property type="entry name" value="PNPOx_N"/>
    <property type="match status" value="1"/>
</dbReference>
<feature type="domain" description="Pyridoxamine 5'-phosphate oxidase N-terminal" evidence="1">
    <location>
        <begin position="13"/>
        <end position="122"/>
    </location>
</feature>
<dbReference type="AlphaFoldDB" id="A0A172TDT3"/>
<dbReference type="InterPro" id="IPR012349">
    <property type="entry name" value="Split_barrel_FMN-bd"/>
</dbReference>
<evidence type="ECO:0000313" key="3">
    <source>
        <dbReference type="Proteomes" id="UP000076927"/>
    </source>
</evidence>
<dbReference type="RefSeq" id="WP_068603540.1">
    <property type="nucleotide sequence ID" value="NZ_CP011388.1"/>
</dbReference>
<dbReference type="STRING" id="1178515.SY83_01360"/>
<dbReference type="SUPFAM" id="SSF50475">
    <property type="entry name" value="FMN-binding split barrel"/>
    <property type="match status" value="1"/>
</dbReference>
<dbReference type="EMBL" id="CP011388">
    <property type="protein sequence ID" value="ANE45198.1"/>
    <property type="molecule type" value="Genomic_DNA"/>
</dbReference>
<organism evidence="2 3">
    <name type="scientific">Paenibacillus swuensis</name>
    <dbReference type="NCBI Taxonomy" id="1178515"/>
    <lineage>
        <taxon>Bacteria</taxon>
        <taxon>Bacillati</taxon>
        <taxon>Bacillota</taxon>
        <taxon>Bacilli</taxon>
        <taxon>Bacillales</taxon>
        <taxon>Paenibacillaceae</taxon>
        <taxon>Paenibacillus</taxon>
    </lineage>
</organism>
<reference evidence="2 3" key="1">
    <citation type="submission" date="2015-01" db="EMBL/GenBank/DDBJ databases">
        <title>Paenibacillus swuensis/DY6/whole genome sequencing.</title>
        <authorList>
            <person name="Kim M.K."/>
            <person name="Srinivasan S."/>
            <person name="Lee J.-J."/>
        </authorList>
    </citation>
    <scope>NUCLEOTIDE SEQUENCE [LARGE SCALE GENOMIC DNA]</scope>
    <source>
        <strain evidence="2 3">DY6</strain>
    </source>
</reference>
<name>A0A172TDT3_9BACL</name>
<protein>
    <submittedName>
        <fullName evidence="2">General stress protein</fullName>
    </submittedName>
</protein>
<dbReference type="InterPro" id="IPR011576">
    <property type="entry name" value="Pyridox_Oxase_N"/>
</dbReference>
<dbReference type="PATRIC" id="fig|1178515.4.peg.246"/>